<dbReference type="EMBL" id="VSSQ01140196">
    <property type="protein sequence ID" value="MPN62341.1"/>
    <property type="molecule type" value="Genomic_DNA"/>
</dbReference>
<comment type="caution">
    <text evidence="1">The sequence shown here is derived from an EMBL/GenBank/DDBJ whole genome shotgun (WGS) entry which is preliminary data.</text>
</comment>
<evidence type="ECO:0000313" key="1">
    <source>
        <dbReference type="EMBL" id="MPN62341.1"/>
    </source>
</evidence>
<sequence>MDRVWLEHAFPSDHALGGNAVPDGLEVVNKVGTVNPISIRKVRTDKAAPICGVTGRAEFYKVLTTFREH</sequence>
<dbReference type="AlphaFoldDB" id="A0A645JFG1"/>
<proteinExistence type="predicted"/>
<accession>A0A645JFG1</accession>
<reference evidence="1" key="1">
    <citation type="submission" date="2019-08" db="EMBL/GenBank/DDBJ databases">
        <authorList>
            <person name="Kucharzyk K."/>
            <person name="Murdoch R.W."/>
            <person name="Higgins S."/>
            <person name="Loffler F."/>
        </authorList>
    </citation>
    <scope>NUCLEOTIDE SEQUENCE</scope>
</reference>
<organism evidence="1">
    <name type="scientific">bioreactor metagenome</name>
    <dbReference type="NCBI Taxonomy" id="1076179"/>
    <lineage>
        <taxon>unclassified sequences</taxon>
        <taxon>metagenomes</taxon>
        <taxon>ecological metagenomes</taxon>
    </lineage>
</organism>
<protein>
    <submittedName>
        <fullName evidence="1">Uncharacterized protein</fullName>
    </submittedName>
</protein>
<name>A0A645JFG1_9ZZZZ</name>
<gene>
    <name evidence="1" type="ORF">SDC9_210088</name>
</gene>